<organismHost>
    <name type="scientific">Halobacterium salinarum</name>
    <name type="common">Halobacterium halobium</name>
    <dbReference type="NCBI Taxonomy" id="2242"/>
</organismHost>
<proteinExistence type="predicted"/>
<gene>
    <name evidence="1" type="ORF">PhiH1_395</name>
</gene>
<accession>A0A3G1ZKX9</accession>
<evidence type="ECO:0000313" key="2">
    <source>
        <dbReference type="Proteomes" id="UP000277198"/>
    </source>
</evidence>
<dbReference type="Proteomes" id="UP000277198">
    <property type="component" value="Segment"/>
</dbReference>
<reference evidence="1 2" key="1">
    <citation type="journal article" date="2018" name="Genes (Basel)">
        <title>Complete Genome Sequence of the Model Halovirus PhiH1 (PhiH1).</title>
        <authorList>
            <person name="Dyall-Smith M."/>
            <person name="Pfeifer F."/>
            <person name="Witte A."/>
            <person name="Oesterhelt D."/>
            <person name="Pfeiffer F."/>
        </authorList>
    </citation>
    <scope>NUCLEOTIDE SEQUENCE [LARGE SCALE GENOMIC DNA]</scope>
    <source>
        <strain evidence="1">Variant phiH1</strain>
    </source>
</reference>
<protein>
    <submittedName>
        <fullName evidence="1">Uncharacterized protein</fullName>
    </submittedName>
</protein>
<keyword evidence="2" id="KW-1185">Reference proteome</keyword>
<organism evidence="1 2">
    <name type="scientific">Halobacterium phage phiH</name>
    <name type="common">Bacteriophage phi-H</name>
    <dbReference type="NCBI Taxonomy" id="169684"/>
    <lineage>
        <taxon>Viruses</taxon>
        <taxon>Duplodnaviria</taxon>
        <taxon>Heunggongvirae</taxon>
        <taxon>Uroviricota</taxon>
        <taxon>Caudoviricetes</taxon>
        <taxon>Vertoviridae</taxon>
        <taxon>Myohalovirus</taxon>
        <taxon>Myohalovirus spontanei</taxon>
        <taxon>Myohalovirus phiH</taxon>
    </lineage>
</organism>
<dbReference type="EMBL" id="MK002701">
    <property type="protein sequence ID" value="AYM00325.1"/>
    <property type="molecule type" value="Genomic_DNA"/>
</dbReference>
<sequence>MPEHALDENVWPSTIGSSVAYELGLADRAHPTQLRIAEAFCSPHTSEVEEPEPRDWLLAVFASDGEICLRVKEVPEVAYIGYEDDTPVASIHNDVFLRRMTIEPAVTDLEELVDRYDAQLTLRRNTPFNNDEDDDHDE</sequence>
<evidence type="ECO:0000313" key="1">
    <source>
        <dbReference type="EMBL" id="AYM00325.1"/>
    </source>
</evidence>
<name>A0A3G1ZKX9_BPPHH</name>